<comment type="caution">
    <text evidence="1">The sequence shown here is derived from an EMBL/GenBank/DDBJ whole genome shotgun (WGS) entry which is preliminary data.</text>
</comment>
<protein>
    <submittedName>
        <fullName evidence="1">Uncharacterized protein</fullName>
    </submittedName>
</protein>
<dbReference type="Proteomes" id="UP000324222">
    <property type="component" value="Unassembled WGS sequence"/>
</dbReference>
<organism evidence="1 2">
    <name type="scientific">Portunus trituberculatus</name>
    <name type="common">Swimming crab</name>
    <name type="synonym">Neptunus trituberculatus</name>
    <dbReference type="NCBI Taxonomy" id="210409"/>
    <lineage>
        <taxon>Eukaryota</taxon>
        <taxon>Metazoa</taxon>
        <taxon>Ecdysozoa</taxon>
        <taxon>Arthropoda</taxon>
        <taxon>Crustacea</taxon>
        <taxon>Multicrustacea</taxon>
        <taxon>Malacostraca</taxon>
        <taxon>Eumalacostraca</taxon>
        <taxon>Eucarida</taxon>
        <taxon>Decapoda</taxon>
        <taxon>Pleocyemata</taxon>
        <taxon>Brachyura</taxon>
        <taxon>Eubrachyura</taxon>
        <taxon>Portunoidea</taxon>
        <taxon>Portunidae</taxon>
        <taxon>Portuninae</taxon>
        <taxon>Portunus</taxon>
    </lineage>
</organism>
<proteinExistence type="predicted"/>
<dbReference type="EMBL" id="VSRR010000074">
    <property type="protein sequence ID" value="MPC09556.1"/>
    <property type="molecule type" value="Genomic_DNA"/>
</dbReference>
<name>A0A5B7CMF1_PORTR</name>
<sequence>MAQWNLRSSTSHQFYQLCPNMYSTLQHCHRIIAGIIGRTAANCDLLRIPYMDSMNSTNVCSFQTLESK</sequence>
<reference evidence="1 2" key="1">
    <citation type="submission" date="2019-05" db="EMBL/GenBank/DDBJ databases">
        <title>Another draft genome of Portunus trituberculatus and its Hox gene families provides insights of decapod evolution.</title>
        <authorList>
            <person name="Jeong J.-H."/>
            <person name="Song I."/>
            <person name="Kim S."/>
            <person name="Choi T."/>
            <person name="Kim D."/>
            <person name="Ryu S."/>
            <person name="Kim W."/>
        </authorList>
    </citation>
    <scope>NUCLEOTIDE SEQUENCE [LARGE SCALE GENOMIC DNA]</scope>
    <source>
        <tissue evidence="1">Muscle</tissue>
    </source>
</reference>
<gene>
    <name evidence="1" type="ORF">E2C01_002171</name>
</gene>
<accession>A0A5B7CMF1</accession>
<evidence type="ECO:0000313" key="1">
    <source>
        <dbReference type="EMBL" id="MPC09556.1"/>
    </source>
</evidence>
<keyword evidence="2" id="KW-1185">Reference proteome</keyword>
<dbReference type="AlphaFoldDB" id="A0A5B7CMF1"/>
<evidence type="ECO:0000313" key="2">
    <source>
        <dbReference type="Proteomes" id="UP000324222"/>
    </source>
</evidence>